<proteinExistence type="predicted"/>
<dbReference type="GO" id="GO:0007165">
    <property type="term" value="P:signal transduction"/>
    <property type="evidence" value="ECO:0007669"/>
    <property type="project" value="InterPro"/>
</dbReference>
<evidence type="ECO:0000313" key="4">
    <source>
        <dbReference type="Proteomes" id="UP000195985"/>
    </source>
</evidence>
<dbReference type="Gene3D" id="3.40.50.10140">
    <property type="entry name" value="Toll/interleukin-1 receptor homology (TIR) domain"/>
    <property type="match status" value="1"/>
</dbReference>
<dbReference type="Pfam" id="PF13676">
    <property type="entry name" value="TIR_2"/>
    <property type="match status" value="1"/>
</dbReference>
<dbReference type="SMR" id="A0A1W1IHU2"/>
<evidence type="ECO:0000313" key="3">
    <source>
        <dbReference type="EMBL" id="SLM52489.1"/>
    </source>
</evidence>
<dbReference type="AlphaFoldDB" id="A0A1W1IHU2"/>
<accession>A0A1W1IHU2</accession>
<evidence type="ECO:0000259" key="2">
    <source>
        <dbReference type="PROSITE" id="PS51534"/>
    </source>
</evidence>
<protein>
    <submittedName>
        <fullName evidence="3">Sefir</fullName>
    </submittedName>
</protein>
<dbReference type="OrthoDB" id="5149141at2"/>
<gene>
    <name evidence="3" type="ORF">TPAS_2183</name>
</gene>
<reference evidence="4" key="1">
    <citation type="submission" date="2016-04" db="EMBL/GenBank/DDBJ databases">
        <authorList>
            <person name="Strepis N."/>
        </authorList>
    </citation>
    <scope>NUCLEOTIDE SEQUENCE [LARGE SCALE GENOMIC DNA]</scope>
</reference>
<dbReference type="SUPFAM" id="SSF52200">
    <property type="entry name" value="Toll/Interleukin receptor TIR domain"/>
    <property type="match status" value="1"/>
</dbReference>
<feature type="coiled-coil region" evidence="1">
    <location>
        <begin position="267"/>
        <end position="296"/>
    </location>
</feature>
<dbReference type="RefSeq" id="WP_086943254.1">
    <property type="nucleotide sequence ID" value="NZ_FONM01000008.1"/>
</dbReference>
<keyword evidence="4" id="KW-1185">Reference proteome</keyword>
<sequence>MRNIFISYSWDNESHKSWVKEFADFLSSKGFEVALDQDDLVLGDELPEYMEVQIRSADYILVVCTPEYKRRADERIGGAGYESSLIAGELYAKQQKRKFIPVLRKGTWESAQPSFLIGKMGVEFCSGKFEGISMDNLLATLNQGENTTPAWKKRYSQSSVSAKKQESDSINEYVDIKITGILIDQVTLPKMDGTQGSALYKVPFGLSARPSGTWEKLFIQNWNYPSRFTTMHRPRIASVVGKTVVLNGTTIEEVEKYHKATLILAVNAANIQERRMLEEQMNRQELERKREQEHRNHISDIASKITFD</sequence>
<dbReference type="InterPro" id="IPR035897">
    <property type="entry name" value="Toll_tir_struct_dom_sf"/>
</dbReference>
<evidence type="ECO:0000256" key="1">
    <source>
        <dbReference type="SAM" id="Coils"/>
    </source>
</evidence>
<dbReference type="PROSITE" id="PS51534">
    <property type="entry name" value="SEFIR"/>
    <property type="match status" value="1"/>
</dbReference>
<organism evidence="3 4">
    <name type="scientific">Trichococcus pasteurii</name>
    <dbReference type="NCBI Taxonomy" id="43064"/>
    <lineage>
        <taxon>Bacteria</taxon>
        <taxon>Bacillati</taxon>
        <taxon>Bacillota</taxon>
        <taxon>Bacilli</taxon>
        <taxon>Lactobacillales</taxon>
        <taxon>Carnobacteriaceae</taxon>
        <taxon>Trichococcus</taxon>
    </lineage>
</organism>
<dbReference type="InterPro" id="IPR013568">
    <property type="entry name" value="SEFIR_dom"/>
</dbReference>
<dbReference type="Proteomes" id="UP000195985">
    <property type="component" value="Unassembled WGS sequence"/>
</dbReference>
<dbReference type="STRING" id="43064.SAMN04488086_1085"/>
<name>A0A1W1IHU2_9LACT</name>
<dbReference type="EMBL" id="FWEY01000007">
    <property type="protein sequence ID" value="SLM52489.1"/>
    <property type="molecule type" value="Genomic_DNA"/>
</dbReference>
<feature type="domain" description="SEFIR" evidence="2">
    <location>
        <begin position="1"/>
        <end position="133"/>
    </location>
</feature>
<dbReference type="InterPro" id="IPR000157">
    <property type="entry name" value="TIR_dom"/>
</dbReference>
<keyword evidence="1" id="KW-0175">Coiled coil</keyword>